<sequence length="118" mass="13645">MKIDKRYIEGFIRGKVETEALTDRQIAVLLDVGTSTVSHWRNKFNIKPSDKFSRNFKEKYGPDALDQLDIMVQGRAALQEIADYFGFSREYAGQVHLIIYGLSYMAHMRQMARRAPNV</sequence>
<evidence type="ECO:0000313" key="1">
    <source>
        <dbReference type="EMBL" id="OHA07378.1"/>
    </source>
</evidence>
<comment type="caution">
    <text evidence="1">The sequence shown here is derived from an EMBL/GenBank/DDBJ whole genome shotgun (WGS) entry which is preliminary data.</text>
</comment>
<dbReference type="Proteomes" id="UP000176510">
    <property type="component" value="Unassembled WGS sequence"/>
</dbReference>
<reference evidence="1 2" key="1">
    <citation type="journal article" date="2016" name="Nat. Commun.">
        <title>Thousands of microbial genomes shed light on interconnected biogeochemical processes in an aquifer system.</title>
        <authorList>
            <person name="Anantharaman K."/>
            <person name="Brown C.T."/>
            <person name="Hug L.A."/>
            <person name="Sharon I."/>
            <person name="Castelle C.J."/>
            <person name="Probst A.J."/>
            <person name="Thomas B.C."/>
            <person name="Singh A."/>
            <person name="Wilkins M.J."/>
            <person name="Karaoz U."/>
            <person name="Brodie E.L."/>
            <person name="Williams K.H."/>
            <person name="Hubbard S.S."/>
            <person name="Banfield J.F."/>
        </authorList>
    </citation>
    <scope>NUCLEOTIDE SEQUENCE [LARGE SCALE GENOMIC DNA]</scope>
</reference>
<proteinExistence type="predicted"/>
<name>A0A1G2L6T1_9BACT</name>
<dbReference type="STRING" id="1802279.A3B34_02900"/>
<dbReference type="EMBL" id="MHQR01000020">
    <property type="protein sequence ID" value="OHA07378.1"/>
    <property type="molecule type" value="Genomic_DNA"/>
</dbReference>
<dbReference type="AlphaFoldDB" id="A0A1G2L6T1"/>
<evidence type="ECO:0000313" key="2">
    <source>
        <dbReference type="Proteomes" id="UP000176510"/>
    </source>
</evidence>
<organism evidence="1 2">
    <name type="scientific">Candidatus Sungbacteria bacterium RIFCSPLOWO2_01_FULL_54_21</name>
    <dbReference type="NCBI Taxonomy" id="1802279"/>
    <lineage>
        <taxon>Bacteria</taxon>
        <taxon>Candidatus Sungiibacteriota</taxon>
    </lineage>
</organism>
<accession>A0A1G2L6T1</accession>
<protein>
    <submittedName>
        <fullName evidence="1">Uncharacterized protein</fullName>
    </submittedName>
</protein>
<gene>
    <name evidence="1" type="ORF">A3B34_02900</name>
</gene>